<dbReference type="PANTHER" id="PTHR14513">
    <property type="entry name" value="PROTECTION OF TELOMERES 1"/>
    <property type="match status" value="1"/>
</dbReference>
<dbReference type="GO" id="GO:0098505">
    <property type="term" value="F:G-rich strand telomeric DNA binding"/>
    <property type="evidence" value="ECO:0007669"/>
    <property type="project" value="TreeGrafter"/>
</dbReference>
<comment type="subcellular location">
    <subcellularLocation>
        <location evidence="1">Chromosome</location>
        <location evidence="1">Telomere</location>
    </subcellularLocation>
</comment>
<dbReference type="GO" id="GO:0000783">
    <property type="term" value="C:nuclear telomere cap complex"/>
    <property type="evidence" value="ECO:0007669"/>
    <property type="project" value="TreeGrafter"/>
</dbReference>
<evidence type="ECO:0000256" key="2">
    <source>
        <dbReference type="ARBA" id="ARBA00022454"/>
    </source>
</evidence>
<keyword evidence="7" id="KW-1185">Reference proteome</keyword>
<protein>
    <recommendedName>
        <fullName evidence="5">Telomeric single stranded DNA binding POT1/Cdc13 domain-containing protein</fullName>
    </recommendedName>
</protein>
<keyword evidence="2" id="KW-0158">Chromosome</keyword>
<evidence type="ECO:0000256" key="1">
    <source>
        <dbReference type="ARBA" id="ARBA00004574"/>
    </source>
</evidence>
<comment type="caution">
    <text evidence="6">The sequence shown here is derived from an EMBL/GenBank/DDBJ whole genome shotgun (WGS) entry which is preliminary data.</text>
</comment>
<dbReference type="InterPro" id="IPR012340">
    <property type="entry name" value="NA-bd_OB-fold"/>
</dbReference>
<dbReference type="InterPro" id="IPR011564">
    <property type="entry name" value="Telomer_end-bd_POT1/Cdc13"/>
</dbReference>
<dbReference type="InterPro" id="IPR028389">
    <property type="entry name" value="POT1"/>
</dbReference>
<dbReference type="Pfam" id="PF25507">
    <property type="entry name" value="OB_POT1A"/>
    <property type="match status" value="1"/>
</dbReference>
<dbReference type="OrthoDB" id="2186770at2759"/>
<dbReference type="SUPFAM" id="SSF50249">
    <property type="entry name" value="Nucleic acid-binding proteins"/>
    <property type="match status" value="2"/>
</dbReference>
<dbReference type="InterPro" id="IPR057620">
    <property type="entry name" value="POT1A/B-like_OB"/>
</dbReference>
<dbReference type="GO" id="GO:0010521">
    <property type="term" value="F:telomerase inhibitor activity"/>
    <property type="evidence" value="ECO:0007669"/>
    <property type="project" value="TreeGrafter"/>
</dbReference>
<feature type="domain" description="Telomeric single stranded DNA binding POT1/Cdc13" evidence="5">
    <location>
        <begin position="10"/>
        <end position="150"/>
    </location>
</feature>
<keyword evidence="4" id="KW-0238">DNA-binding</keyword>
<dbReference type="GO" id="GO:0016233">
    <property type="term" value="P:telomere capping"/>
    <property type="evidence" value="ECO:0007669"/>
    <property type="project" value="TreeGrafter"/>
</dbReference>
<dbReference type="Pfam" id="PF02765">
    <property type="entry name" value="POT1"/>
    <property type="match status" value="1"/>
</dbReference>
<sequence>MSLRNDDYKFLQIVDAIASINQRVNLIGVVTESGLPKQSKGTDCCVSIKIIDESRPSHGISVNFFEETVDKLPHVMTVGDIIQLSQVVMKSYGHYGPDAGVNASYHKKFSSFALYEGKNGTSFTPYQCSAKFRASERDNQFILGIRDWLAGEQIDTGPANLLHLKELKEAIDLNLVCKILHARETTRDEWMLFVWDGTDTPPVSINTKLDDEMENSLPLQLEPIPLSRNVLCTFPPLGTVLRVIVDSCNIKFGLNCIKTGQWVKLLTLRCEVSSSLWRAVLGPFSKFGYLPDDNDLVLQRKRNYDDRLSSKLGCMPLSSFPWHSGMTQTSCPSVPFTTLMNVLTYSEVTYKFRCVVRVVASLPWRVSEFRSPSGTYRVRLTLEDPTARIHAFLYADDAEEFFRPLPSADQLTTKWNLLLGVPASSAYGSNAFRSPPWIECCLKSYYVDKSDVWGSRNYQIFATTLVE</sequence>
<evidence type="ECO:0000256" key="4">
    <source>
        <dbReference type="ARBA" id="ARBA00023125"/>
    </source>
</evidence>
<dbReference type="CDD" id="cd04497">
    <property type="entry name" value="hPOT1_OB1_like"/>
    <property type="match status" value="1"/>
</dbReference>
<evidence type="ECO:0000313" key="6">
    <source>
        <dbReference type="EMBL" id="CAH9109912.1"/>
    </source>
</evidence>
<evidence type="ECO:0000256" key="3">
    <source>
        <dbReference type="ARBA" id="ARBA00022895"/>
    </source>
</evidence>
<dbReference type="Proteomes" id="UP001152484">
    <property type="component" value="Unassembled WGS sequence"/>
</dbReference>
<evidence type="ECO:0000259" key="5">
    <source>
        <dbReference type="SMART" id="SM00976"/>
    </source>
</evidence>
<dbReference type="GO" id="GO:0032210">
    <property type="term" value="P:regulation of telomere maintenance via telomerase"/>
    <property type="evidence" value="ECO:0007669"/>
    <property type="project" value="TreeGrafter"/>
</dbReference>
<dbReference type="EMBL" id="CAMAPE010000053">
    <property type="protein sequence ID" value="CAH9109912.1"/>
    <property type="molecule type" value="Genomic_DNA"/>
</dbReference>
<dbReference type="PANTHER" id="PTHR14513:SF0">
    <property type="entry name" value="PROTECTION OF TELOMERES PROTEIN 1"/>
    <property type="match status" value="1"/>
</dbReference>
<keyword evidence="3" id="KW-0779">Telomere</keyword>
<proteinExistence type="predicted"/>
<organism evidence="6 7">
    <name type="scientific">Cuscuta europaea</name>
    <name type="common">European dodder</name>
    <dbReference type="NCBI Taxonomy" id="41803"/>
    <lineage>
        <taxon>Eukaryota</taxon>
        <taxon>Viridiplantae</taxon>
        <taxon>Streptophyta</taxon>
        <taxon>Embryophyta</taxon>
        <taxon>Tracheophyta</taxon>
        <taxon>Spermatophyta</taxon>
        <taxon>Magnoliopsida</taxon>
        <taxon>eudicotyledons</taxon>
        <taxon>Gunneridae</taxon>
        <taxon>Pentapetalae</taxon>
        <taxon>asterids</taxon>
        <taxon>lamiids</taxon>
        <taxon>Solanales</taxon>
        <taxon>Convolvulaceae</taxon>
        <taxon>Cuscuteae</taxon>
        <taxon>Cuscuta</taxon>
        <taxon>Cuscuta subgen. Cuscuta</taxon>
    </lineage>
</organism>
<name>A0A9P0ZRS7_CUSEU</name>
<dbReference type="SMART" id="SM00976">
    <property type="entry name" value="Telo_bind"/>
    <property type="match status" value="1"/>
</dbReference>
<accession>A0A9P0ZRS7</accession>
<reference evidence="6" key="1">
    <citation type="submission" date="2022-07" db="EMBL/GenBank/DDBJ databases">
        <authorList>
            <person name="Macas J."/>
            <person name="Novak P."/>
            <person name="Neumann P."/>
        </authorList>
    </citation>
    <scope>NUCLEOTIDE SEQUENCE</scope>
</reference>
<gene>
    <name evidence="6" type="ORF">CEURO_LOCUS18632</name>
</gene>
<evidence type="ECO:0000313" key="7">
    <source>
        <dbReference type="Proteomes" id="UP001152484"/>
    </source>
</evidence>
<dbReference type="Gene3D" id="2.40.50.140">
    <property type="entry name" value="Nucleic acid-binding proteins"/>
    <property type="match status" value="2"/>
</dbReference>
<dbReference type="AlphaFoldDB" id="A0A9P0ZRS7"/>